<reference evidence="1 2" key="1">
    <citation type="submission" date="2019-04" db="EMBL/GenBank/DDBJ databases">
        <title>High contiguity whole genome sequence and gene annotation resource for two Venturia nashicola isolates.</title>
        <authorList>
            <person name="Prokchorchik M."/>
            <person name="Won K."/>
            <person name="Lee Y."/>
            <person name="Choi E.D."/>
            <person name="Segonzac C."/>
            <person name="Sohn K.H."/>
        </authorList>
    </citation>
    <scope>NUCLEOTIDE SEQUENCE [LARGE SCALE GENOMIC DNA]</scope>
    <source>
        <strain evidence="1 2">PRI2</strain>
    </source>
</reference>
<dbReference type="EMBL" id="SNSC02000008">
    <property type="protein sequence ID" value="TID22149.1"/>
    <property type="molecule type" value="Genomic_DNA"/>
</dbReference>
<gene>
    <name evidence="1" type="ORF">E6O75_ATG10943</name>
</gene>
<proteinExistence type="predicted"/>
<evidence type="ECO:0000313" key="1">
    <source>
        <dbReference type="EMBL" id="TID22149.1"/>
    </source>
</evidence>
<dbReference type="Proteomes" id="UP000298493">
    <property type="component" value="Unassembled WGS sequence"/>
</dbReference>
<name>A0A4Z1P699_9PEZI</name>
<sequence length="305" mass="35698">MCTFTFYHSICNHHHRTGHSKRTWCIDRCSTATLNEQNCPNIPFESHNLHPILNCLECAHEETENSMAPANLSPFVHYKPNPDKNEEHFDMDAVFQKPGDANEEIAFMRNYFGLQRGEQVLMREKMARRVREFRLGDVWVVCMVGWGLVWSIKLPTAHKFKHGLSRYFTSKPISQQHTHKHQTIKQTTPTKMCHYTLEIYNSCIKPDFHHQKLWLVKHCITFHANNIQCPDIQYKPTLDTVSCPQCHTEASTCGEQIDYFSSPGPEFVGEFSMDVQITHMKATFDRRREEEWARHCEESVRGDNE</sequence>
<evidence type="ECO:0000313" key="2">
    <source>
        <dbReference type="Proteomes" id="UP000298493"/>
    </source>
</evidence>
<accession>A0A4Z1P699</accession>
<dbReference type="AlphaFoldDB" id="A0A4Z1P699"/>
<comment type="caution">
    <text evidence="1">The sequence shown here is derived from an EMBL/GenBank/DDBJ whole genome shotgun (WGS) entry which is preliminary data.</text>
</comment>
<keyword evidence="2" id="KW-1185">Reference proteome</keyword>
<organism evidence="1 2">
    <name type="scientific">Venturia nashicola</name>
    <dbReference type="NCBI Taxonomy" id="86259"/>
    <lineage>
        <taxon>Eukaryota</taxon>
        <taxon>Fungi</taxon>
        <taxon>Dikarya</taxon>
        <taxon>Ascomycota</taxon>
        <taxon>Pezizomycotina</taxon>
        <taxon>Dothideomycetes</taxon>
        <taxon>Pleosporomycetidae</taxon>
        <taxon>Venturiales</taxon>
        <taxon>Venturiaceae</taxon>
        <taxon>Venturia</taxon>
    </lineage>
</organism>
<protein>
    <submittedName>
        <fullName evidence="1">Vacuolar protein sorting-associated protein 74</fullName>
    </submittedName>
</protein>